<evidence type="ECO:0000259" key="3">
    <source>
        <dbReference type="Pfam" id="PF19291"/>
    </source>
</evidence>
<evidence type="ECO:0000259" key="2">
    <source>
        <dbReference type="Pfam" id="PF00723"/>
    </source>
</evidence>
<organism evidence="4 5">
    <name type="scientific">Micromonospora parva</name>
    <dbReference type="NCBI Taxonomy" id="1464048"/>
    <lineage>
        <taxon>Bacteria</taxon>
        <taxon>Bacillati</taxon>
        <taxon>Actinomycetota</taxon>
        <taxon>Actinomycetes</taxon>
        <taxon>Micromonosporales</taxon>
        <taxon>Micromonosporaceae</taxon>
        <taxon>Micromonospora</taxon>
    </lineage>
</organism>
<dbReference type="Pfam" id="PF19291">
    <property type="entry name" value="TREH_N"/>
    <property type="match status" value="1"/>
</dbReference>
<feature type="domain" description="Trehalase-like N-terminal" evidence="3">
    <location>
        <begin position="23"/>
        <end position="196"/>
    </location>
</feature>
<name>A0ABW6VWK3_9ACTN</name>
<sequence>MTGSRVSAPTRRVGSRVPAFGSARTPPIDSYAFLSDTHTGALIGADGAVDWFCVPHFEGDAVFARLLDRRVGGAFTFSVAADAAPVRRYLPGTLVVESAYRAAGGTATGQDFLAVRTGDEAQPFRADMLLVRRLHVGAGSVRVRAEVTPRPGYGSRPVDWRWDHGQWVAAEAGLRLRSGLSFRVDGATLRAETVLRAGQTIDVLLGYGPGRIDEVDPAELLARTCRTWREWTDRTDYTGRGSAEVRHSAAVLRGLSFDETGALLAAPTASLPEEIGGVRNWDYRFTWHRDAALLLLALFRLGHAEEGRRYLHFLLTMCDCAGEVLTPLVGIHGVTREEAVLEHLDGYADSRPVRIGNEAAHQLQFDTYGHVLDATLSYQQLTGELTTEQWQVLRRHVDTMATRWREPDHGVWEIRGPLRHYVNSKMMAWVCLDRGIRLADLVGDHDAPVERWRGERDAIHAEVVERGFDSGIGSFVLAYDSTELDASLLRMPLVGFLSGDDPRVLSTIDRIRRDLAVAPALIRRYTADDGLPGQEGAFLLCCFELVSALVLAGRREQAAELFDQLCGYAGPLGLYAEQLDADGTALGNYPQAFTHLALIEAALNLDGAGDRDALHAWAQRAARPGTADG</sequence>
<feature type="region of interest" description="Disordered" evidence="1">
    <location>
        <begin position="1"/>
        <end position="21"/>
    </location>
</feature>
<dbReference type="InterPro" id="IPR045582">
    <property type="entry name" value="Trehalase-like_N"/>
</dbReference>
<dbReference type="Gene3D" id="1.50.10.10">
    <property type="match status" value="1"/>
</dbReference>
<evidence type="ECO:0000256" key="1">
    <source>
        <dbReference type="SAM" id="MobiDB-lite"/>
    </source>
</evidence>
<evidence type="ECO:0000313" key="4">
    <source>
        <dbReference type="EMBL" id="MFF5201307.1"/>
    </source>
</evidence>
<dbReference type="PANTHER" id="PTHR31616:SF10">
    <property type="entry name" value="TREHALASE"/>
    <property type="match status" value="1"/>
</dbReference>
<gene>
    <name evidence="4" type="ORF">ACFY3B_17065</name>
</gene>
<keyword evidence="4" id="KW-0378">Hydrolase</keyword>
<comment type="caution">
    <text evidence="4">The sequence shown here is derived from an EMBL/GenBank/DDBJ whole genome shotgun (WGS) entry which is preliminary data.</text>
</comment>
<dbReference type="PANTHER" id="PTHR31616">
    <property type="entry name" value="TREHALASE"/>
    <property type="match status" value="1"/>
</dbReference>
<dbReference type="InterPro" id="IPR011613">
    <property type="entry name" value="GH15-like"/>
</dbReference>
<dbReference type="Proteomes" id="UP001602287">
    <property type="component" value="Unassembled WGS sequence"/>
</dbReference>
<keyword evidence="5" id="KW-1185">Reference proteome</keyword>
<accession>A0ABW6VWK3</accession>
<evidence type="ECO:0000313" key="5">
    <source>
        <dbReference type="Proteomes" id="UP001602287"/>
    </source>
</evidence>
<dbReference type="EMBL" id="JBIAZM010000006">
    <property type="protein sequence ID" value="MFF5201307.1"/>
    <property type="molecule type" value="Genomic_DNA"/>
</dbReference>
<dbReference type="Pfam" id="PF00723">
    <property type="entry name" value="Glyco_hydro_15"/>
    <property type="match status" value="1"/>
</dbReference>
<dbReference type="RefSeq" id="WP_387220907.1">
    <property type="nucleotide sequence ID" value="NZ_JBIAZM010000006.1"/>
</dbReference>
<dbReference type="SUPFAM" id="SSF48208">
    <property type="entry name" value="Six-hairpin glycosidases"/>
    <property type="match status" value="1"/>
</dbReference>
<dbReference type="GO" id="GO:0016787">
    <property type="term" value="F:hydrolase activity"/>
    <property type="evidence" value="ECO:0007669"/>
    <property type="project" value="UniProtKB-KW"/>
</dbReference>
<feature type="domain" description="GH15-like" evidence="2">
    <location>
        <begin position="259"/>
        <end position="602"/>
    </location>
</feature>
<dbReference type="InterPro" id="IPR008928">
    <property type="entry name" value="6-hairpin_glycosidase_sf"/>
</dbReference>
<reference evidence="4 5" key="1">
    <citation type="submission" date="2024-10" db="EMBL/GenBank/DDBJ databases">
        <title>The Natural Products Discovery Center: Release of the First 8490 Sequenced Strains for Exploring Actinobacteria Biosynthetic Diversity.</title>
        <authorList>
            <person name="Kalkreuter E."/>
            <person name="Kautsar S.A."/>
            <person name="Yang D."/>
            <person name="Bader C.D."/>
            <person name="Teijaro C.N."/>
            <person name="Fluegel L."/>
            <person name="Davis C.M."/>
            <person name="Simpson J.R."/>
            <person name="Lauterbach L."/>
            <person name="Steele A.D."/>
            <person name="Gui C."/>
            <person name="Meng S."/>
            <person name="Li G."/>
            <person name="Viehrig K."/>
            <person name="Ye F."/>
            <person name="Su P."/>
            <person name="Kiefer A.F."/>
            <person name="Nichols A."/>
            <person name="Cepeda A.J."/>
            <person name="Yan W."/>
            <person name="Fan B."/>
            <person name="Jiang Y."/>
            <person name="Adhikari A."/>
            <person name="Zheng C.-J."/>
            <person name="Schuster L."/>
            <person name="Cowan T.M."/>
            <person name="Smanski M.J."/>
            <person name="Chevrette M.G."/>
            <person name="De Carvalho L.P.S."/>
            <person name="Shen B."/>
        </authorList>
    </citation>
    <scope>NUCLEOTIDE SEQUENCE [LARGE SCALE GENOMIC DNA]</scope>
    <source>
        <strain evidence="4 5">NPDC000140</strain>
    </source>
</reference>
<protein>
    <submittedName>
        <fullName evidence="4">Glycoside hydrolase family 15 protein</fullName>
    </submittedName>
</protein>
<dbReference type="InterPro" id="IPR012341">
    <property type="entry name" value="6hp_glycosidase-like_sf"/>
</dbReference>
<proteinExistence type="predicted"/>